<organism evidence="9">
    <name type="scientific">Timema bartmani</name>
    <dbReference type="NCBI Taxonomy" id="61472"/>
    <lineage>
        <taxon>Eukaryota</taxon>
        <taxon>Metazoa</taxon>
        <taxon>Ecdysozoa</taxon>
        <taxon>Arthropoda</taxon>
        <taxon>Hexapoda</taxon>
        <taxon>Insecta</taxon>
        <taxon>Pterygota</taxon>
        <taxon>Neoptera</taxon>
        <taxon>Polyneoptera</taxon>
        <taxon>Phasmatodea</taxon>
        <taxon>Timematodea</taxon>
        <taxon>Timematoidea</taxon>
        <taxon>Timematidae</taxon>
        <taxon>Timema</taxon>
    </lineage>
</organism>
<dbReference type="GO" id="GO:0005643">
    <property type="term" value="C:nuclear pore"/>
    <property type="evidence" value="ECO:0007669"/>
    <property type="project" value="UniProtKB-SubCell"/>
</dbReference>
<reference evidence="9" key="1">
    <citation type="submission" date="2020-11" db="EMBL/GenBank/DDBJ databases">
        <authorList>
            <person name="Tran Van P."/>
        </authorList>
    </citation>
    <scope>NUCLEOTIDE SEQUENCE</scope>
</reference>
<dbReference type="InterPro" id="IPR037700">
    <property type="entry name" value="NUP88/NUP82"/>
</dbReference>
<evidence type="ECO:0000256" key="3">
    <source>
        <dbReference type="ARBA" id="ARBA00022816"/>
    </source>
</evidence>
<evidence type="ECO:0008006" key="10">
    <source>
        <dbReference type="Google" id="ProtNLM"/>
    </source>
</evidence>
<protein>
    <recommendedName>
        <fullName evidence="10">Nuclear pore complex protein Nup88</fullName>
    </recommendedName>
</protein>
<keyword evidence="8" id="KW-0175">Coiled coil</keyword>
<dbReference type="GO" id="GO:0006606">
    <property type="term" value="P:protein import into nucleus"/>
    <property type="evidence" value="ECO:0007669"/>
    <property type="project" value="TreeGrafter"/>
</dbReference>
<evidence type="ECO:0000256" key="7">
    <source>
        <dbReference type="ARBA" id="ARBA00023242"/>
    </source>
</evidence>
<dbReference type="GO" id="GO:0000056">
    <property type="term" value="P:ribosomal small subunit export from nucleus"/>
    <property type="evidence" value="ECO:0007669"/>
    <property type="project" value="InterPro"/>
</dbReference>
<dbReference type="PANTHER" id="PTHR13257:SF0">
    <property type="entry name" value="NUCLEAR PORE COMPLEX PROTEIN NUP88"/>
    <property type="match status" value="1"/>
</dbReference>
<evidence type="ECO:0000256" key="5">
    <source>
        <dbReference type="ARBA" id="ARBA00023010"/>
    </source>
</evidence>
<accession>A0A7R9HYW5</accession>
<dbReference type="Pfam" id="PF10168">
    <property type="entry name" value="Nup88"/>
    <property type="match status" value="1"/>
</dbReference>
<evidence type="ECO:0000256" key="8">
    <source>
        <dbReference type="SAM" id="Coils"/>
    </source>
</evidence>
<keyword evidence="3" id="KW-0509">mRNA transport</keyword>
<dbReference type="GO" id="GO:0006406">
    <property type="term" value="P:mRNA export from nucleus"/>
    <property type="evidence" value="ECO:0007669"/>
    <property type="project" value="TreeGrafter"/>
</dbReference>
<sequence length="738" mass="82598">MEISTDHLGLSEHNLFRNLSKQVSQLSPKTRNVLECKADVLFVWSFEDSCLLTLNIKTSNINQTDVKYQTLVPTDPPSFDIERLTVNETCTQVAVFGPHGISVLDIPQRWGKLGMFQGGNAAVTCKSRSLDERHFTCHPHIVVKQVRWHPGSATDTHLLVLSSENTFHLYQTAGDRPSLLNTWTVGRRPSSARVHILIGLGDTAVDFDFAPPVTGDSLALYTSKQSSLTDSIMHQGPLSTGLSACIRSSLTDSIMWPILILHGNGNIYSVLMSLSDKASRPIIHGPLRMYPPAEDNYGADACSILCLQSVPPIVVVATCSGTLYHCLLLNTPEEETEEETNRNDSWNSLNSVYILRVSRVTLFVFESVELELGLGLKDEDLYTCPILLHRDCTTVSRYFCTHDTGVHAMSLAVVSELERFAESKDEDMDLSIPALEEHSTCQYLVCTRTSSSSPLAPVQGLTVATSPPVLVCLLCTGEVVSLSLTSVDLFPHALPVFDENRQEEAGVTLKKEAFDEHVLRLLQHETLQPILKLAPSADPPAQECLELVSRATNVLREEYIQRHVRVRDEIEGKVRTLRRLKAHQLQEVRSLEEEQHHLKLAAEDLAEKYEDIKDKQEELTRRVELVLRAVCMRQPGASAAEKKFGSHLQTVNSKLREYRSSLEQIRIKQSYQHAEMEKWLEQQKKQHIHLTNSQQNIIKDNLAHMSRSIRKITSCVEGALKVIQADKNSISSVATLGR</sequence>
<name>A0A7R9HYW5_9NEOP</name>
<evidence type="ECO:0000256" key="2">
    <source>
        <dbReference type="ARBA" id="ARBA00022448"/>
    </source>
</evidence>
<feature type="coiled-coil region" evidence="8">
    <location>
        <begin position="574"/>
        <end position="668"/>
    </location>
</feature>
<keyword evidence="4" id="KW-0653">Protein transport</keyword>
<keyword evidence="5" id="KW-0811">Translocation</keyword>
<keyword evidence="7" id="KW-0539">Nucleus</keyword>
<comment type="subcellular location">
    <subcellularLocation>
        <location evidence="1">Nucleus</location>
        <location evidence="1">Nuclear pore complex</location>
    </subcellularLocation>
</comment>
<keyword evidence="2" id="KW-0813">Transport</keyword>
<evidence type="ECO:0000313" key="9">
    <source>
        <dbReference type="EMBL" id="CAD7439075.1"/>
    </source>
</evidence>
<dbReference type="AlphaFoldDB" id="A0A7R9HYW5"/>
<dbReference type="GO" id="GO:0000055">
    <property type="term" value="P:ribosomal large subunit export from nucleus"/>
    <property type="evidence" value="ECO:0007669"/>
    <property type="project" value="InterPro"/>
</dbReference>
<proteinExistence type="predicted"/>
<gene>
    <name evidence="9" type="ORF">TBIB3V08_LOCUS1654</name>
</gene>
<dbReference type="InterPro" id="IPR019321">
    <property type="entry name" value="Nucleoporin_Nup88"/>
</dbReference>
<dbReference type="PANTHER" id="PTHR13257">
    <property type="entry name" value="NUCLEOPORIN NUP84-RELATED"/>
    <property type="match status" value="1"/>
</dbReference>
<dbReference type="GO" id="GO:0017056">
    <property type="term" value="F:structural constituent of nuclear pore"/>
    <property type="evidence" value="ECO:0007669"/>
    <property type="project" value="InterPro"/>
</dbReference>
<dbReference type="EMBL" id="OD564590">
    <property type="protein sequence ID" value="CAD7439075.1"/>
    <property type="molecule type" value="Genomic_DNA"/>
</dbReference>
<evidence type="ECO:0000256" key="1">
    <source>
        <dbReference type="ARBA" id="ARBA00004567"/>
    </source>
</evidence>
<evidence type="ECO:0000256" key="4">
    <source>
        <dbReference type="ARBA" id="ARBA00022927"/>
    </source>
</evidence>
<keyword evidence="6" id="KW-0906">Nuclear pore complex</keyword>
<evidence type="ECO:0000256" key="6">
    <source>
        <dbReference type="ARBA" id="ARBA00023132"/>
    </source>
</evidence>